<reference evidence="9 10" key="1">
    <citation type="submission" date="2025-04" db="UniProtKB">
        <authorList>
            <consortium name="RefSeq"/>
        </authorList>
    </citation>
    <scope>IDENTIFICATION</scope>
</reference>
<dbReference type="AlphaFoldDB" id="A0A9W2ZKD7"/>
<evidence type="ECO:0000313" key="16">
    <source>
        <dbReference type="RefSeq" id="XP_055875371.1"/>
    </source>
</evidence>
<dbReference type="InterPro" id="IPR018114">
    <property type="entry name" value="TRYPSIN_HIS"/>
</dbReference>
<evidence type="ECO:0000256" key="1">
    <source>
        <dbReference type="ARBA" id="ARBA00022670"/>
    </source>
</evidence>
<dbReference type="RefSeq" id="XP_055875363.1">
    <property type="nucleotide sequence ID" value="XM_056019388.1"/>
</dbReference>
<dbReference type="RefSeq" id="XP_055875368.1">
    <property type="nucleotide sequence ID" value="XM_056019393.1"/>
</dbReference>
<dbReference type="Pfam" id="PF00089">
    <property type="entry name" value="Trypsin"/>
    <property type="match status" value="1"/>
</dbReference>
<keyword evidence="5" id="KW-0720">Serine protease</keyword>
<dbReference type="SMART" id="SM00020">
    <property type="entry name" value="Tryp_SPc"/>
    <property type="match status" value="1"/>
</dbReference>
<dbReference type="GO" id="GO:0006508">
    <property type="term" value="P:proteolysis"/>
    <property type="evidence" value="ECO:0007669"/>
    <property type="project" value="UniProtKB-KW"/>
</dbReference>
<dbReference type="OrthoDB" id="6121291at2759"/>
<keyword evidence="2 6" id="KW-0732">Signal</keyword>
<dbReference type="Gene3D" id="2.40.10.10">
    <property type="entry name" value="Trypsin-like serine proteases"/>
    <property type="match status" value="1"/>
</dbReference>
<evidence type="ECO:0000259" key="7">
    <source>
        <dbReference type="PROSITE" id="PS50240"/>
    </source>
</evidence>
<dbReference type="PRINTS" id="PR00722">
    <property type="entry name" value="CHYMOTRYPSIN"/>
</dbReference>
<evidence type="ECO:0000256" key="2">
    <source>
        <dbReference type="ARBA" id="ARBA00022729"/>
    </source>
</evidence>
<proteinExistence type="predicted"/>
<gene>
    <name evidence="9 10 11 12 13 14 15 16 17 18" type="primary">LOC106076846</name>
</gene>
<dbReference type="RefSeq" id="XP_055875367.1">
    <property type="nucleotide sequence ID" value="XM_056019392.1"/>
</dbReference>
<dbReference type="RefSeq" id="XP_055875366.1">
    <property type="nucleotide sequence ID" value="XM_056019391.1"/>
</dbReference>
<evidence type="ECO:0000313" key="18">
    <source>
        <dbReference type="RefSeq" id="XP_055875373.1"/>
    </source>
</evidence>
<evidence type="ECO:0000313" key="15">
    <source>
        <dbReference type="RefSeq" id="XP_055875370.1"/>
    </source>
</evidence>
<organism evidence="8 18">
    <name type="scientific">Biomphalaria glabrata</name>
    <name type="common">Bloodfluke planorb</name>
    <name type="synonym">Freshwater snail</name>
    <dbReference type="NCBI Taxonomy" id="6526"/>
    <lineage>
        <taxon>Eukaryota</taxon>
        <taxon>Metazoa</taxon>
        <taxon>Spiralia</taxon>
        <taxon>Lophotrochozoa</taxon>
        <taxon>Mollusca</taxon>
        <taxon>Gastropoda</taxon>
        <taxon>Heterobranchia</taxon>
        <taxon>Euthyneura</taxon>
        <taxon>Panpulmonata</taxon>
        <taxon>Hygrophila</taxon>
        <taxon>Lymnaeoidea</taxon>
        <taxon>Planorbidae</taxon>
        <taxon>Biomphalaria</taxon>
    </lineage>
</organism>
<dbReference type="InterPro" id="IPR009003">
    <property type="entry name" value="Peptidase_S1_PA"/>
</dbReference>
<evidence type="ECO:0000313" key="12">
    <source>
        <dbReference type="RefSeq" id="XP_055875367.1"/>
    </source>
</evidence>
<dbReference type="GO" id="GO:0004252">
    <property type="term" value="F:serine-type endopeptidase activity"/>
    <property type="evidence" value="ECO:0007669"/>
    <property type="project" value="InterPro"/>
</dbReference>
<evidence type="ECO:0000256" key="3">
    <source>
        <dbReference type="ARBA" id="ARBA00022801"/>
    </source>
</evidence>
<dbReference type="RefSeq" id="XP_055875373.1">
    <property type="nucleotide sequence ID" value="XM_056019398.1"/>
</dbReference>
<feature type="domain" description="Peptidase S1" evidence="7">
    <location>
        <begin position="712"/>
        <end position="973"/>
    </location>
</feature>
<sequence length="979" mass="108439">MTKLCLCLLLLIVCVVSRLEVSGLETWPPCLTQLGLRYGAYQSRPDFQIETNSGVPHHVRLNGPKAWIPEKNKNNYVKISVSQPVLLTALQVQVEDELSGRVSSLRVSTSLDCLNYKAENYSINYSRDEKDVKTVFLRNVQFVSCVMLEPMEFSGVAPALRVEFLGCVQSQADTCSNNIHPITDEKTAAGGRILKYAHSVVLIWLQIQVEQESSEKVAELDIYYSKSCEEWSRYETQKMNIITVTLEKSTSKLITLDLESPIRARCFKLISPGQSVIGNLRTNVCNGQMISQVQELESDAWKTPHYDKDVLSDQQYTEYSSESEKVVPNLIDIIHHKKLVKEAPIETFGTIKTSKQNSVPSPSVSTTLVSETITDRDNGSHVKEKPIETSDTIKALKHNSLSSTSVSTTLVSDLITDKENNSQVGQTLSDDLDNVTSIADSTLLLDKYLNDSNYEDSSTTTTSNVEEVKLAPKNKETRSQTSALQETAEYTTELLTESAKMAVEATEQATVIERKEVEFTTLSSTSTLETGTSDIPVLNTPVLLEENVYIYNPPAHVLNSSELQDLFHFNFDSPDDDKLKHGLQTKKMDDLLELTPVTLDLSHIIDADDGNDTSHNDYLNDSIVTGALTSVNSNESVSDSSELENNFFLQQHNVSTNTSNISESRASENQNSSFSVSTTLHDTVTTNQKNSVINQAHCGIKGPTKGERKKRIVGGFSNAPGEWPWLVSMFFLPEFSYTKLSGYKHACGASLIHPKWVLTAAHCFASEIFSGLNNISSWRVKLGVHDLADNESSFIQERLIHKVFIYPEYNISAAPFINDLALIQLDSPVTLTERVSPVCLDNSTTFYNESQCYVSGWGNLIPDGTVFGSQFPMSASLTTLTLEKCQAMVDALPADNPFKPYIVVKEPVLCSKAGPEGQDSCQGDSGGPLMCDVDGHWHQVGIVCAGQGCGNDTSPALYTRITYFYDWIKVTIEKENDEL</sequence>
<evidence type="ECO:0000313" key="10">
    <source>
        <dbReference type="RefSeq" id="XP_055875364.1"/>
    </source>
</evidence>
<dbReference type="Gene3D" id="2.60.120.260">
    <property type="entry name" value="Galactose-binding domain-like"/>
    <property type="match status" value="1"/>
</dbReference>
<dbReference type="RefSeq" id="XP_055875370.1">
    <property type="nucleotide sequence ID" value="XM_056019395.1"/>
</dbReference>
<evidence type="ECO:0000313" key="14">
    <source>
        <dbReference type="RefSeq" id="XP_055875369.1"/>
    </source>
</evidence>
<dbReference type="InterPro" id="IPR008979">
    <property type="entry name" value="Galactose-bd-like_sf"/>
</dbReference>
<dbReference type="PROSITE" id="PS00135">
    <property type="entry name" value="TRYPSIN_SER"/>
    <property type="match status" value="1"/>
</dbReference>
<dbReference type="PROSITE" id="PS50240">
    <property type="entry name" value="TRYPSIN_DOM"/>
    <property type="match status" value="1"/>
</dbReference>
<evidence type="ECO:0000256" key="4">
    <source>
        <dbReference type="ARBA" id="ARBA00023157"/>
    </source>
</evidence>
<evidence type="ECO:0000256" key="5">
    <source>
        <dbReference type="RuleBase" id="RU363034"/>
    </source>
</evidence>
<name>A0A9W2ZKD7_BIOGL</name>
<dbReference type="Proteomes" id="UP001165740">
    <property type="component" value="Chromosome 2"/>
</dbReference>
<keyword evidence="3 5" id="KW-0378">Hydrolase</keyword>
<dbReference type="RefSeq" id="XP_055875372.1">
    <property type="nucleotide sequence ID" value="XM_056019397.1"/>
</dbReference>
<evidence type="ECO:0000313" key="11">
    <source>
        <dbReference type="RefSeq" id="XP_055875366.1"/>
    </source>
</evidence>
<feature type="chain" id="PRO_5044702636" evidence="6">
    <location>
        <begin position="19"/>
        <end position="979"/>
    </location>
</feature>
<dbReference type="InterPro" id="IPR033116">
    <property type="entry name" value="TRYPSIN_SER"/>
</dbReference>
<evidence type="ECO:0000313" key="17">
    <source>
        <dbReference type="RefSeq" id="XP_055875372.1"/>
    </source>
</evidence>
<dbReference type="OMA" id="NSTWILH"/>
<dbReference type="RefSeq" id="XP_055875369.1">
    <property type="nucleotide sequence ID" value="XM_056019394.1"/>
</dbReference>
<evidence type="ECO:0000313" key="13">
    <source>
        <dbReference type="RefSeq" id="XP_055875368.1"/>
    </source>
</evidence>
<dbReference type="FunFam" id="2.40.10.10:FF:000024">
    <property type="entry name" value="Serine protease 53"/>
    <property type="match status" value="1"/>
</dbReference>
<dbReference type="SUPFAM" id="SSF49785">
    <property type="entry name" value="Galactose-binding domain-like"/>
    <property type="match status" value="1"/>
</dbReference>
<keyword evidence="8" id="KW-1185">Reference proteome</keyword>
<dbReference type="PANTHER" id="PTHR24252:SF10">
    <property type="entry name" value="SERINE PROTEASE 56"/>
    <property type="match status" value="1"/>
</dbReference>
<keyword evidence="1 5" id="KW-0645">Protease</keyword>
<feature type="signal peptide" evidence="6">
    <location>
        <begin position="1"/>
        <end position="18"/>
    </location>
</feature>
<evidence type="ECO:0000313" key="9">
    <source>
        <dbReference type="RefSeq" id="XP_055875363.1"/>
    </source>
</evidence>
<dbReference type="RefSeq" id="XP_055875371.1">
    <property type="nucleotide sequence ID" value="XM_056019396.1"/>
</dbReference>
<evidence type="ECO:0000313" key="8">
    <source>
        <dbReference type="Proteomes" id="UP001165740"/>
    </source>
</evidence>
<accession>A0A9W2ZKD7</accession>
<protein>
    <submittedName>
        <fullName evidence="9 10">Uncharacterized protein LOC106076846</fullName>
    </submittedName>
</protein>
<dbReference type="CDD" id="cd00190">
    <property type="entry name" value="Tryp_SPc"/>
    <property type="match status" value="1"/>
</dbReference>
<dbReference type="InterPro" id="IPR001254">
    <property type="entry name" value="Trypsin_dom"/>
</dbReference>
<keyword evidence="4" id="KW-1015">Disulfide bond</keyword>
<dbReference type="InterPro" id="IPR043504">
    <property type="entry name" value="Peptidase_S1_PA_chymotrypsin"/>
</dbReference>
<dbReference type="PROSITE" id="PS00134">
    <property type="entry name" value="TRYPSIN_HIS"/>
    <property type="match status" value="1"/>
</dbReference>
<dbReference type="SUPFAM" id="SSF50494">
    <property type="entry name" value="Trypsin-like serine proteases"/>
    <property type="match status" value="1"/>
</dbReference>
<dbReference type="GeneID" id="106076846"/>
<dbReference type="PANTHER" id="PTHR24252">
    <property type="entry name" value="ACROSIN-RELATED"/>
    <property type="match status" value="1"/>
</dbReference>
<evidence type="ECO:0000256" key="6">
    <source>
        <dbReference type="SAM" id="SignalP"/>
    </source>
</evidence>
<dbReference type="RefSeq" id="XP_055875364.1">
    <property type="nucleotide sequence ID" value="XM_056019389.1"/>
</dbReference>
<dbReference type="InterPro" id="IPR001314">
    <property type="entry name" value="Peptidase_S1A"/>
</dbReference>